<keyword evidence="3" id="KW-0288">FMN</keyword>
<evidence type="ECO:0000256" key="3">
    <source>
        <dbReference type="ARBA" id="ARBA00022643"/>
    </source>
</evidence>
<evidence type="ECO:0000313" key="9">
    <source>
        <dbReference type="EMBL" id="QUD90271.1"/>
    </source>
</evidence>
<evidence type="ECO:0000256" key="7">
    <source>
        <dbReference type="ARBA" id="ARBA00047880"/>
    </source>
</evidence>
<dbReference type="RefSeq" id="WP_211940322.1">
    <property type="nucleotide sequence ID" value="NZ_CP073078.1"/>
</dbReference>
<dbReference type="EMBL" id="CP073078">
    <property type="protein sequence ID" value="QUD90271.1"/>
    <property type="molecule type" value="Genomic_DNA"/>
</dbReference>
<proteinExistence type="predicted"/>
<evidence type="ECO:0000256" key="5">
    <source>
        <dbReference type="ARBA" id="ARBA00022741"/>
    </source>
</evidence>
<feature type="domain" description="Riboflavin kinase" evidence="8">
    <location>
        <begin position="59"/>
        <end position="176"/>
    </location>
</feature>
<dbReference type="InterPro" id="IPR015865">
    <property type="entry name" value="Riboflavin_kinase_bac/euk"/>
</dbReference>
<evidence type="ECO:0000256" key="6">
    <source>
        <dbReference type="ARBA" id="ARBA00022840"/>
    </source>
</evidence>
<reference evidence="9" key="1">
    <citation type="submission" date="2021-04" db="EMBL/GenBank/DDBJ databases">
        <title>The complete genome sequence of Caulobacter sp. S6.</title>
        <authorList>
            <person name="Tang Y."/>
            <person name="Ouyang W."/>
            <person name="Liu Q."/>
            <person name="Huang B."/>
            <person name="Guo Z."/>
            <person name="Lei P."/>
        </authorList>
    </citation>
    <scope>NUCLEOTIDE SEQUENCE</scope>
    <source>
        <strain evidence="9">S6</strain>
    </source>
</reference>
<evidence type="ECO:0000259" key="8">
    <source>
        <dbReference type="SMART" id="SM00904"/>
    </source>
</evidence>
<dbReference type="SUPFAM" id="SSF82114">
    <property type="entry name" value="Riboflavin kinase-like"/>
    <property type="match status" value="1"/>
</dbReference>
<dbReference type="EC" id="2.7.1.26" evidence="1"/>
<dbReference type="PANTHER" id="PTHR22749:SF6">
    <property type="entry name" value="RIBOFLAVIN KINASE"/>
    <property type="match status" value="1"/>
</dbReference>
<dbReference type="SMART" id="SM00904">
    <property type="entry name" value="Flavokinase"/>
    <property type="match status" value="1"/>
</dbReference>
<name>A0A975IYB2_9CAUL</name>
<keyword evidence="9" id="KW-0418">Kinase</keyword>
<gene>
    <name evidence="9" type="ORF">KCG34_10600</name>
</gene>
<dbReference type="InterPro" id="IPR023468">
    <property type="entry name" value="Riboflavin_kinase"/>
</dbReference>
<organism evidence="9 10">
    <name type="scientific">Phenylobacterium montanum</name>
    <dbReference type="NCBI Taxonomy" id="2823693"/>
    <lineage>
        <taxon>Bacteria</taxon>
        <taxon>Pseudomonadati</taxon>
        <taxon>Pseudomonadota</taxon>
        <taxon>Alphaproteobacteria</taxon>
        <taxon>Caulobacterales</taxon>
        <taxon>Caulobacteraceae</taxon>
        <taxon>Phenylobacterium</taxon>
    </lineage>
</organism>
<keyword evidence="6" id="KW-0067">ATP-binding</keyword>
<accession>A0A975IYB2</accession>
<dbReference type="GO" id="GO:0009231">
    <property type="term" value="P:riboflavin biosynthetic process"/>
    <property type="evidence" value="ECO:0007669"/>
    <property type="project" value="InterPro"/>
</dbReference>
<dbReference type="GO" id="GO:0008531">
    <property type="term" value="F:riboflavin kinase activity"/>
    <property type="evidence" value="ECO:0007669"/>
    <property type="project" value="UniProtKB-EC"/>
</dbReference>
<dbReference type="AlphaFoldDB" id="A0A975IYB2"/>
<sequence>MPASIARRRPSSGREPAGLAIFPARETPDQCVDLSGFVHSSDERPAGVGSRQDSRHNSTFEGVVIHGEKIGRTIGFPTANIALQGACPAQGIYAARVELQDGRTYLSVAYYGNRPTLDGRGKFLEVFLFNFCEDIYGDRLRVELVRHIRGDKKFNSIDEMAIQIESDCDRALQILGGVDEFDQA</sequence>
<dbReference type="Proteomes" id="UP000676409">
    <property type="component" value="Chromosome"/>
</dbReference>
<keyword evidence="4" id="KW-0808">Transferase</keyword>
<keyword evidence="2" id="KW-0285">Flavoprotein</keyword>
<evidence type="ECO:0000256" key="1">
    <source>
        <dbReference type="ARBA" id="ARBA00012105"/>
    </source>
</evidence>
<dbReference type="PANTHER" id="PTHR22749">
    <property type="entry name" value="RIBOFLAVIN KINASE/FMN ADENYLYLTRANSFERASE"/>
    <property type="match status" value="1"/>
</dbReference>
<dbReference type="InterPro" id="IPR023465">
    <property type="entry name" value="Riboflavin_kinase_dom_sf"/>
</dbReference>
<dbReference type="Pfam" id="PF01687">
    <property type="entry name" value="Flavokinase"/>
    <property type="match status" value="1"/>
</dbReference>
<evidence type="ECO:0000256" key="4">
    <source>
        <dbReference type="ARBA" id="ARBA00022679"/>
    </source>
</evidence>
<dbReference type="GO" id="GO:0005524">
    <property type="term" value="F:ATP binding"/>
    <property type="evidence" value="ECO:0007669"/>
    <property type="project" value="UniProtKB-KW"/>
</dbReference>
<dbReference type="Gene3D" id="2.40.30.30">
    <property type="entry name" value="Riboflavin kinase-like"/>
    <property type="match status" value="1"/>
</dbReference>
<dbReference type="GO" id="GO:0009398">
    <property type="term" value="P:FMN biosynthetic process"/>
    <property type="evidence" value="ECO:0007669"/>
    <property type="project" value="TreeGrafter"/>
</dbReference>
<evidence type="ECO:0000313" key="10">
    <source>
        <dbReference type="Proteomes" id="UP000676409"/>
    </source>
</evidence>
<comment type="catalytic activity">
    <reaction evidence="7">
        <text>riboflavin + ATP = FMN + ADP + H(+)</text>
        <dbReference type="Rhea" id="RHEA:14357"/>
        <dbReference type="ChEBI" id="CHEBI:15378"/>
        <dbReference type="ChEBI" id="CHEBI:30616"/>
        <dbReference type="ChEBI" id="CHEBI:57986"/>
        <dbReference type="ChEBI" id="CHEBI:58210"/>
        <dbReference type="ChEBI" id="CHEBI:456216"/>
        <dbReference type="EC" id="2.7.1.26"/>
    </reaction>
</comment>
<protein>
    <recommendedName>
        <fullName evidence="1">riboflavin kinase</fullName>
        <ecNumber evidence="1">2.7.1.26</ecNumber>
    </recommendedName>
</protein>
<keyword evidence="5" id="KW-0547">Nucleotide-binding</keyword>
<evidence type="ECO:0000256" key="2">
    <source>
        <dbReference type="ARBA" id="ARBA00022630"/>
    </source>
</evidence>
<keyword evidence="10" id="KW-1185">Reference proteome</keyword>
<dbReference type="KEGG" id="caul:KCG34_10600"/>